<evidence type="ECO:0000256" key="2">
    <source>
        <dbReference type="ARBA" id="ARBA00012417"/>
    </source>
</evidence>
<keyword evidence="4" id="KW-0235">DNA replication</keyword>
<evidence type="ECO:0000256" key="1">
    <source>
        <dbReference type="ARBA" id="ARBA00007705"/>
    </source>
</evidence>
<dbReference type="GO" id="GO:0003677">
    <property type="term" value="F:DNA binding"/>
    <property type="evidence" value="ECO:0007669"/>
    <property type="project" value="InterPro"/>
</dbReference>
<dbReference type="PROSITE" id="PS50817">
    <property type="entry name" value="INTEIN_N_TER"/>
    <property type="match status" value="1"/>
</dbReference>
<dbReference type="InterPro" id="IPR003587">
    <property type="entry name" value="Hint_dom_N"/>
</dbReference>
<dbReference type="SUPFAM" id="SSF51294">
    <property type="entry name" value="Hedgehog/intein (Hint) domain"/>
    <property type="match status" value="1"/>
</dbReference>
<protein>
    <recommendedName>
        <fullName evidence="3">DNA polymerase I</fullName>
        <ecNumber evidence="2">2.7.7.7</ecNumber>
    </recommendedName>
</protein>
<dbReference type="InterPro" id="IPR006141">
    <property type="entry name" value="Intein_N"/>
</dbReference>
<evidence type="ECO:0000256" key="3">
    <source>
        <dbReference type="ARBA" id="ARBA00020311"/>
    </source>
</evidence>
<dbReference type="SUPFAM" id="SSF55608">
    <property type="entry name" value="Homing endonucleases"/>
    <property type="match status" value="1"/>
</dbReference>
<evidence type="ECO:0000313" key="10">
    <source>
        <dbReference type="EMBL" id="KKW10756.1"/>
    </source>
</evidence>
<dbReference type="InterPro" id="IPR002562">
    <property type="entry name" value="3'-5'_exonuclease_dom"/>
</dbReference>
<reference evidence="10 11" key="1">
    <citation type="journal article" date="2015" name="Nature">
        <title>rRNA introns, odd ribosomes, and small enigmatic genomes across a large radiation of phyla.</title>
        <authorList>
            <person name="Brown C.T."/>
            <person name="Hug L.A."/>
            <person name="Thomas B.C."/>
            <person name="Sharon I."/>
            <person name="Castelle C.J."/>
            <person name="Singh A."/>
            <person name="Wilkins M.J."/>
            <person name="Williams K.H."/>
            <person name="Banfield J.F."/>
        </authorList>
    </citation>
    <scope>NUCLEOTIDE SEQUENCE [LARGE SCALE GENOMIC DNA]</scope>
</reference>
<evidence type="ECO:0000256" key="6">
    <source>
        <dbReference type="ARBA" id="ARBA00023000"/>
    </source>
</evidence>
<dbReference type="InterPro" id="IPR004042">
    <property type="entry name" value="Intein_endonuc_central"/>
</dbReference>
<dbReference type="Gene3D" id="3.30.420.10">
    <property type="entry name" value="Ribonuclease H-like superfamily/Ribonuclease H"/>
    <property type="match status" value="1"/>
</dbReference>
<comment type="catalytic activity">
    <reaction evidence="7">
        <text>DNA(n) + a 2'-deoxyribonucleoside 5'-triphosphate = DNA(n+1) + diphosphate</text>
        <dbReference type="Rhea" id="RHEA:22508"/>
        <dbReference type="Rhea" id="RHEA-COMP:17339"/>
        <dbReference type="Rhea" id="RHEA-COMP:17340"/>
        <dbReference type="ChEBI" id="CHEBI:33019"/>
        <dbReference type="ChEBI" id="CHEBI:61560"/>
        <dbReference type="ChEBI" id="CHEBI:173112"/>
        <dbReference type="EC" id="2.7.7.7"/>
    </reaction>
</comment>
<accession>A0A0G1VWB6</accession>
<dbReference type="EMBL" id="LCQD01000031">
    <property type="protein sequence ID" value="KKW10756.1"/>
    <property type="molecule type" value="Genomic_DNA"/>
</dbReference>
<evidence type="ECO:0000256" key="8">
    <source>
        <dbReference type="SAM" id="MobiDB-lite"/>
    </source>
</evidence>
<dbReference type="GO" id="GO:0006302">
    <property type="term" value="P:double-strand break repair"/>
    <property type="evidence" value="ECO:0007669"/>
    <property type="project" value="TreeGrafter"/>
</dbReference>
<proteinExistence type="inferred from homology"/>
<organism evidence="10 11">
    <name type="scientific">Candidatus Gottesmanbacteria bacterium GW2011_GWB1_49_7</name>
    <dbReference type="NCBI Taxonomy" id="1618448"/>
    <lineage>
        <taxon>Bacteria</taxon>
        <taxon>Candidatus Gottesmaniibacteriota</taxon>
    </lineage>
</organism>
<dbReference type="InterPro" id="IPR043502">
    <property type="entry name" value="DNA/RNA_pol_sf"/>
</dbReference>
<dbReference type="Proteomes" id="UP000034588">
    <property type="component" value="Unassembled WGS sequence"/>
</dbReference>
<feature type="region of interest" description="Disordered" evidence="8">
    <location>
        <begin position="500"/>
        <end position="519"/>
    </location>
</feature>
<dbReference type="GO" id="GO:0006261">
    <property type="term" value="P:DNA-templated DNA replication"/>
    <property type="evidence" value="ECO:0007669"/>
    <property type="project" value="InterPro"/>
</dbReference>
<dbReference type="SMART" id="SM00987">
    <property type="entry name" value="UreE_C"/>
    <property type="match status" value="1"/>
</dbReference>
<dbReference type="AlphaFoldDB" id="A0A0G1VWB6"/>
<dbReference type="Pfam" id="PF03167">
    <property type="entry name" value="UDG"/>
    <property type="match status" value="1"/>
</dbReference>
<dbReference type="Gene3D" id="1.20.1060.10">
    <property type="entry name" value="Taq DNA Polymerase, Chain T, domain 4"/>
    <property type="match status" value="1"/>
</dbReference>
<dbReference type="SUPFAM" id="SSF56672">
    <property type="entry name" value="DNA/RNA polymerases"/>
    <property type="match status" value="2"/>
</dbReference>
<evidence type="ECO:0000256" key="7">
    <source>
        <dbReference type="ARBA" id="ARBA00049244"/>
    </source>
</evidence>
<dbReference type="Gene3D" id="3.10.28.10">
    <property type="entry name" value="Homing endonucleases"/>
    <property type="match status" value="1"/>
</dbReference>
<dbReference type="Gene3D" id="1.10.150.20">
    <property type="entry name" value="5' to 3' exonuclease, C-terminal subdomain"/>
    <property type="match status" value="2"/>
</dbReference>
<name>A0A0G1VWB6_9BACT</name>
<dbReference type="InterPro" id="IPR002298">
    <property type="entry name" value="DNA_polymerase_A"/>
</dbReference>
<comment type="caution">
    <text evidence="10">The sequence shown here is derived from an EMBL/GenBank/DDBJ whole genome shotgun (WGS) entry which is preliminary data.</text>
</comment>
<dbReference type="GO" id="GO:0003887">
    <property type="term" value="F:DNA-directed DNA polymerase activity"/>
    <property type="evidence" value="ECO:0007669"/>
    <property type="project" value="UniProtKB-EC"/>
</dbReference>
<dbReference type="EC" id="2.7.7.7" evidence="2"/>
<dbReference type="InterPro" id="IPR036895">
    <property type="entry name" value="Uracil-DNA_glycosylase-like_sf"/>
</dbReference>
<comment type="similarity">
    <text evidence="1">Belongs to the DNA polymerase type-A family.</text>
</comment>
<dbReference type="InterPro" id="IPR036397">
    <property type="entry name" value="RNaseH_sf"/>
</dbReference>
<dbReference type="SMART" id="SM00482">
    <property type="entry name" value="POLAc"/>
    <property type="match status" value="1"/>
</dbReference>
<gene>
    <name evidence="10" type="ORF">UY48_C0031G0010</name>
</gene>
<keyword evidence="6" id="KW-0651">Protein splicing</keyword>
<dbReference type="SMART" id="SM00306">
    <property type="entry name" value="HintN"/>
    <property type="match status" value="1"/>
</dbReference>
<dbReference type="SMART" id="SM00474">
    <property type="entry name" value="35EXOc"/>
    <property type="match status" value="1"/>
</dbReference>
<dbReference type="InterPro" id="IPR001098">
    <property type="entry name" value="DNA-dir_DNA_pol_A_palm_dom"/>
</dbReference>
<dbReference type="CDD" id="cd00081">
    <property type="entry name" value="Hint"/>
    <property type="match status" value="1"/>
</dbReference>
<dbReference type="Pfam" id="PF00476">
    <property type="entry name" value="DNA_pol_A"/>
    <property type="match status" value="1"/>
</dbReference>
<dbReference type="PANTHER" id="PTHR10133:SF27">
    <property type="entry name" value="DNA POLYMERASE NU"/>
    <property type="match status" value="1"/>
</dbReference>
<dbReference type="Gene3D" id="2.170.16.10">
    <property type="entry name" value="Hedgehog/Intein (Hint) domain"/>
    <property type="match status" value="1"/>
</dbReference>
<dbReference type="GO" id="GO:0008408">
    <property type="term" value="F:3'-5' exonuclease activity"/>
    <property type="evidence" value="ECO:0007669"/>
    <property type="project" value="InterPro"/>
</dbReference>
<dbReference type="InterPro" id="IPR036844">
    <property type="entry name" value="Hint_dom_sf"/>
</dbReference>
<dbReference type="PANTHER" id="PTHR10133">
    <property type="entry name" value="DNA POLYMERASE I"/>
    <property type="match status" value="1"/>
</dbReference>
<evidence type="ECO:0000256" key="4">
    <source>
        <dbReference type="ARBA" id="ARBA00022705"/>
    </source>
</evidence>
<dbReference type="Pfam" id="PF01612">
    <property type="entry name" value="DNA_pol_A_exo1"/>
    <property type="match status" value="1"/>
</dbReference>
<dbReference type="GO" id="GO:0004519">
    <property type="term" value="F:endonuclease activity"/>
    <property type="evidence" value="ECO:0007669"/>
    <property type="project" value="InterPro"/>
</dbReference>
<sequence>MGEAPGETEQRVGEVFRGRAGKLQSAILEETGFKEDEEVFITNTILCRPPGNAKPKKPELEACRENIEAILKAVNPEIIIPVGAVAMKWLTGKGSGITKVHGSKIQSQYGLVVPTIHSAYALRKGAVIKPTDKAQQMAGVRGEIVSDFQYIRMILDGKEPDHSADKDYRLITTFEELEWVIDQVSAATEIAVDLETTGLLFFRDRVIGIAISWNEKQGVYIPIRVKNSDIREYAHLEHVGEYLKKYDALRERLSLPPADAPLVRVRKKSKKSDITISERMIKFWGDYHEDVWKVIVTVFRREDLKIYGWNFKFDHKFLFYETRTAGFRLAGDGMFMSYLLDENSPNDLKSNAYRAFRDLKGYAEELRDYISQSAIDEATLANAPLGVITRYACGDVDANLRLCRLYAKTLQELYPDLWRYHEEFYIPLHHIYAYAEFEGARVDPAWVEKARVSLEEERETIGRELFQILGEEFDPESKLLTSPQQLVRKIFGPDSVLKVPKPPSETGKRKRRYTTSTEAPSTNEVTIKELIFHKFPPGSPQNTFARRILEHKDRTKQLTTYIKGCTSELDPWGRVHWNMNLIGAVTGRFSAKRIPIQTIPRKPLMRGMFITWPGWYLIEFDYSQVELRIAAWYSQDPVMCEEFDRGEDSHLNTAMSMFNKPVSKISKEERKLAKSVNFGCVKEGSLVFIRERGLIPIEQVLPGDVSAFTEDKVTRLIDNGIKDFYLLETTSGHQTYVTGKHKMMTLNGLKAVEELCANDKLQLGLCEAHAEKDPSIPKIKALQKVKEHQVPTSMSEDLALWLGLWIAEGSIQEPSPPRRHFHHKVSFFNSNRDILDLWSSLSLKLFPNTYQSERDNSNSGKKIQICSSYVAEWLISLKTGTRSQNKTVPQLMFSSTKKVKAAFIRGLFEGDGTAFITRGKSGKCKRTRIRLSSVSRRLIEETQLLLMSFGIDSRISVKSNARQRKGKSFKGNYDSYVLSIKSRSVTRFIDEIGFISEVKRAKCIRGKTTTEGQSFARFRSITKVGEGRAFDLEVESNHTYAFDGYYGSNSLYEGGSQTLADSINSRRELDEALITSDQTMIFQGAWRNRYSAYTRWRKKVHKVVLKDKQVQSPIGRIRRLSNVDSEEEGDKAEALREGPNALIQGLGSDLAEFALARIFLDRFHGEGITSRFR</sequence>
<dbReference type="CDD" id="cd10030">
    <property type="entry name" value="UDG-F4_TTUDGA_SPO1dp_like"/>
    <property type="match status" value="1"/>
</dbReference>
<dbReference type="SUPFAM" id="SSF53098">
    <property type="entry name" value="Ribonuclease H-like"/>
    <property type="match status" value="1"/>
</dbReference>
<dbReference type="InterPro" id="IPR012337">
    <property type="entry name" value="RNaseH-like_sf"/>
</dbReference>
<dbReference type="InterPro" id="IPR006142">
    <property type="entry name" value="INTEIN"/>
</dbReference>
<dbReference type="InterPro" id="IPR027434">
    <property type="entry name" value="Homing_endonucl"/>
</dbReference>
<dbReference type="PROSITE" id="PS50819">
    <property type="entry name" value="INTEIN_ENDONUCLEASE"/>
    <property type="match status" value="1"/>
</dbReference>
<dbReference type="Pfam" id="PF14528">
    <property type="entry name" value="LAGLIDADG_3"/>
    <property type="match status" value="1"/>
</dbReference>
<dbReference type="GO" id="GO:0016539">
    <property type="term" value="P:intein-mediated protein splicing"/>
    <property type="evidence" value="ECO:0007669"/>
    <property type="project" value="InterPro"/>
</dbReference>
<evidence type="ECO:0000313" key="11">
    <source>
        <dbReference type="Proteomes" id="UP000034588"/>
    </source>
</evidence>
<keyword evidence="5" id="KW-0068">Autocatalytic cleavage</keyword>
<dbReference type="PRINTS" id="PR00379">
    <property type="entry name" value="INTEIN"/>
</dbReference>
<evidence type="ECO:0000259" key="9">
    <source>
        <dbReference type="PROSITE" id="PS50819"/>
    </source>
</evidence>
<evidence type="ECO:0000256" key="5">
    <source>
        <dbReference type="ARBA" id="ARBA00022813"/>
    </source>
</evidence>
<dbReference type="SMART" id="SM00986">
    <property type="entry name" value="UDG"/>
    <property type="match status" value="1"/>
</dbReference>
<dbReference type="Gene3D" id="3.40.470.10">
    <property type="entry name" value="Uracil-DNA glycosylase-like domain"/>
    <property type="match status" value="1"/>
</dbReference>
<dbReference type="SUPFAM" id="SSF52141">
    <property type="entry name" value="Uracil-DNA glycosylase-like"/>
    <property type="match status" value="1"/>
</dbReference>
<dbReference type="Gene3D" id="3.30.70.370">
    <property type="match status" value="1"/>
</dbReference>
<dbReference type="InterPro" id="IPR005122">
    <property type="entry name" value="Uracil-DNA_glycosylase-like"/>
</dbReference>
<dbReference type="InterPro" id="IPR004860">
    <property type="entry name" value="LAGLIDADG_dom"/>
</dbReference>
<feature type="domain" description="DOD-type homing endonuclease" evidence="9">
    <location>
        <begin position="801"/>
        <end position="951"/>
    </location>
</feature>